<evidence type="ECO:0000313" key="10">
    <source>
        <dbReference type="EMBL" id="OLL24891.1"/>
    </source>
</evidence>
<comment type="caution">
    <text evidence="10">The sequence shown here is derived from an EMBL/GenBank/DDBJ whole genome shotgun (WGS) entry which is preliminary data.</text>
</comment>
<dbReference type="GO" id="GO:0005776">
    <property type="term" value="C:autophagosome"/>
    <property type="evidence" value="ECO:0007669"/>
    <property type="project" value="TreeGrafter"/>
</dbReference>
<evidence type="ECO:0000256" key="3">
    <source>
        <dbReference type="ARBA" id="ARBA00022499"/>
    </source>
</evidence>
<dbReference type="EMBL" id="LXFE01000586">
    <property type="protein sequence ID" value="OLL24891.1"/>
    <property type="molecule type" value="Genomic_DNA"/>
</dbReference>
<proteinExistence type="inferred from homology"/>
<evidence type="ECO:0000256" key="4">
    <source>
        <dbReference type="ARBA" id="ARBA00022843"/>
    </source>
</evidence>
<comment type="function">
    <text evidence="6">Involved in cytoplasm to vacuole transport (Cvt) and autophagic vesicle formation.</text>
</comment>
<feature type="domain" description="Autophagy protein ATG5 alpha-helical bundle region" evidence="8">
    <location>
        <begin position="132"/>
        <end position="188"/>
    </location>
</feature>
<dbReference type="OMA" id="SIQKAVW"/>
<evidence type="ECO:0000256" key="1">
    <source>
        <dbReference type="ARBA" id="ARBA00004623"/>
    </source>
</evidence>
<dbReference type="PANTHER" id="PTHR13040:SF2">
    <property type="entry name" value="AUTOPHAGY PROTEIN 5"/>
    <property type="match status" value="1"/>
</dbReference>
<dbReference type="Gene3D" id="3.10.20.620">
    <property type="match status" value="1"/>
</dbReference>
<dbReference type="GO" id="GO:0044233">
    <property type="term" value="C:mitochondria-associated endoplasmic reticulum membrane contact site"/>
    <property type="evidence" value="ECO:0007669"/>
    <property type="project" value="TreeGrafter"/>
</dbReference>
<dbReference type="GO" id="GO:0019776">
    <property type="term" value="F:Atg8-family ligase activity"/>
    <property type="evidence" value="ECO:0007669"/>
    <property type="project" value="TreeGrafter"/>
</dbReference>
<dbReference type="OrthoDB" id="272162at2759"/>
<dbReference type="Pfam" id="PF20637">
    <property type="entry name" value="ATG5_HBR"/>
    <property type="match status" value="1"/>
</dbReference>
<dbReference type="GO" id="GO:0006995">
    <property type="term" value="P:cellular response to nitrogen starvation"/>
    <property type="evidence" value="ECO:0007669"/>
    <property type="project" value="TreeGrafter"/>
</dbReference>
<dbReference type="STRING" id="1198029.A0A1U7LQU8"/>
<dbReference type="GO" id="GO:0034727">
    <property type="term" value="P:piecemeal microautophagy of the nucleus"/>
    <property type="evidence" value="ECO:0007669"/>
    <property type="project" value="TreeGrafter"/>
</dbReference>
<keyword evidence="3 6" id="KW-1017">Isopeptide bond</keyword>
<dbReference type="Pfam" id="PF20638">
    <property type="entry name" value="ATG5_UblA"/>
    <property type="match status" value="1"/>
</dbReference>
<gene>
    <name evidence="10" type="ORF">NEOLI_001485</name>
</gene>
<dbReference type="InterPro" id="IPR048939">
    <property type="entry name" value="ATG5_UblA"/>
</dbReference>
<keyword evidence="6" id="KW-0813">Transport</keyword>
<reference evidence="10 11" key="1">
    <citation type="submission" date="2016-04" db="EMBL/GenBank/DDBJ databases">
        <title>Evolutionary innovation and constraint leading to complex multicellularity in the Ascomycota.</title>
        <authorList>
            <person name="Cisse O."/>
            <person name="Nguyen A."/>
            <person name="Hewitt D.A."/>
            <person name="Jedd G."/>
            <person name="Stajich J.E."/>
        </authorList>
    </citation>
    <scope>NUCLEOTIDE SEQUENCE [LARGE SCALE GENOMIC DNA]</scope>
    <source>
        <strain evidence="10 11">DAH-3</strain>
    </source>
</reference>
<sequence>MSIDNLRLIVWDGIIPVRIILDPEESRVYDQANAYYLAVPRVSYLSLYNKSIINFFWEYLLEPEAATDINLWFEFENAPLKWHWPIGLLYDLHSGFNPERPGSEPKIPFTLILHFKDYPTAHLPLRHTSFAIYDAFMNLVKEADFMRNGNAKGVLSLSKEMSNQLWEGLSKPMTDEYDQYYSVASRIFTYDAETRVLPVRIYLPSGAPVVQKIINSGKEETIGTMLHVTLPALFPSRKSLFFAKPMIHGIILDLDMPLLEVGSQLAYPDGWMHIVILMKEKNKG</sequence>
<evidence type="ECO:0000256" key="5">
    <source>
        <dbReference type="ARBA" id="ARBA00023006"/>
    </source>
</evidence>
<dbReference type="PANTHER" id="PTHR13040">
    <property type="entry name" value="AUTOPHAGY PROTEIN 5"/>
    <property type="match status" value="1"/>
</dbReference>
<dbReference type="GO" id="GO:0034274">
    <property type="term" value="C:Atg12-Atg5-Atg16 complex"/>
    <property type="evidence" value="ECO:0007669"/>
    <property type="project" value="TreeGrafter"/>
</dbReference>
<evidence type="ECO:0000259" key="8">
    <source>
        <dbReference type="Pfam" id="PF20637"/>
    </source>
</evidence>
<dbReference type="AlphaFoldDB" id="A0A1U7LQU8"/>
<feature type="domain" description="Autophagy protein ATG5 UblA" evidence="9">
    <location>
        <begin position="10"/>
        <end position="115"/>
    </location>
</feature>
<dbReference type="InterPro" id="IPR048940">
    <property type="entry name" value="ATG5_HBR"/>
</dbReference>
<protein>
    <recommendedName>
        <fullName evidence="6">Autophagy protein 5</fullName>
    </recommendedName>
</protein>
<evidence type="ECO:0000259" key="9">
    <source>
        <dbReference type="Pfam" id="PF20638"/>
    </source>
</evidence>
<dbReference type="Pfam" id="PF04106">
    <property type="entry name" value="ATG5_UblB"/>
    <property type="match status" value="1"/>
</dbReference>
<comment type="subcellular location">
    <subcellularLocation>
        <location evidence="1 6">Preautophagosomal structure membrane</location>
        <topology evidence="1 6">Peripheral membrane protein</topology>
    </subcellularLocation>
</comment>
<keyword evidence="4 6" id="KW-0832">Ubl conjugation</keyword>
<keyword evidence="11" id="KW-1185">Reference proteome</keyword>
<evidence type="ECO:0000313" key="11">
    <source>
        <dbReference type="Proteomes" id="UP000186594"/>
    </source>
</evidence>
<dbReference type="Gene3D" id="1.10.246.190">
    <property type="entry name" value="Autophagy protein Apg5, helix rich domain"/>
    <property type="match status" value="1"/>
</dbReference>
<accession>A0A1U7LQU8</accession>
<evidence type="ECO:0000256" key="6">
    <source>
        <dbReference type="RuleBase" id="RU361202"/>
    </source>
</evidence>
<keyword evidence="6" id="KW-0472">Membrane</keyword>
<dbReference type="InterPro" id="IPR048318">
    <property type="entry name" value="ATG5_UblB"/>
</dbReference>
<keyword evidence="5 6" id="KW-0072">Autophagy</keyword>
<dbReference type="InterPro" id="IPR007239">
    <property type="entry name" value="Atg5"/>
</dbReference>
<evidence type="ECO:0000256" key="2">
    <source>
        <dbReference type="ARBA" id="ARBA00006910"/>
    </source>
</evidence>
<evidence type="ECO:0000259" key="7">
    <source>
        <dbReference type="Pfam" id="PF04106"/>
    </source>
</evidence>
<dbReference type="Gene3D" id="3.10.20.90">
    <property type="entry name" value="Phosphatidylinositol 3-kinase Catalytic Subunit, Chain A, domain 1"/>
    <property type="match status" value="1"/>
</dbReference>
<dbReference type="Proteomes" id="UP000186594">
    <property type="component" value="Unassembled WGS sequence"/>
</dbReference>
<dbReference type="GO" id="GO:0000422">
    <property type="term" value="P:autophagy of mitochondrion"/>
    <property type="evidence" value="ECO:0007669"/>
    <property type="project" value="TreeGrafter"/>
</dbReference>
<dbReference type="GO" id="GO:0061908">
    <property type="term" value="C:phagophore"/>
    <property type="evidence" value="ECO:0007669"/>
    <property type="project" value="TreeGrafter"/>
</dbReference>
<dbReference type="GO" id="GO:0034045">
    <property type="term" value="C:phagophore assembly site membrane"/>
    <property type="evidence" value="ECO:0007669"/>
    <property type="project" value="UniProtKB-SubCell"/>
</dbReference>
<feature type="domain" description="Autophagy protein ATG5 UblB" evidence="7">
    <location>
        <begin position="197"/>
        <end position="276"/>
    </location>
</feature>
<dbReference type="InterPro" id="IPR042526">
    <property type="entry name" value="Atg5_HR"/>
</dbReference>
<comment type="similarity">
    <text evidence="2 6">Belongs to the ATG5 family.</text>
</comment>
<organism evidence="10 11">
    <name type="scientific">Neolecta irregularis (strain DAH-3)</name>
    <dbReference type="NCBI Taxonomy" id="1198029"/>
    <lineage>
        <taxon>Eukaryota</taxon>
        <taxon>Fungi</taxon>
        <taxon>Dikarya</taxon>
        <taxon>Ascomycota</taxon>
        <taxon>Taphrinomycotina</taxon>
        <taxon>Neolectales</taxon>
        <taxon>Neolectaceae</taxon>
        <taxon>Neolecta</taxon>
    </lineage>
</organism>
<name>A0A1U7LQU8_NEOID</name>
<comment type="subunit">
    <text evidence="6">Conjugated with ATG12.</text>
</comment>
<dbReference type="InterPro" id="IPR042527">
    <property type="entry name" value="Atg5_UblA_dom_sf"/>
</dbReference>